<dbReference type="SMART" id="SM00100">
    <property type="entry name" value="cNMP"/>
    <property type="match status" value="1"/>
</dbReference>
<dbReference type="PROSITE" id="PS00888">
    <property type="entry name" value="CNMP_BINDING_1"/>
    <property type="match status" value="1"/>
</dbReference>
<name>A0A1F6GEN3_9PROT</name>
<dbReference type="InterPro" id="IPR000595">
    <property type="entry name" value="cNMP-bd_dom"/>
</dbReference>
<accession>A0A1F6GEN3</accession>
<dbReference type="AlphaFoldDB" id="A0A1F6GEN3"/>
<dbReference type="Proteomes" id="UP000178449">
    <property type="component" value="Unassembled WGS sequence"/>
</dbReference>
<evidence type="ECO:0000259" key="1">
    <source>
        <dbReference type="PROSITE" id="PS50042"/>
    </source>
</evidence>
<evidence type="ECO:0000313" key="2">
    <source>
        <dbReference type="EMBL" id="OGG96567.1"/>
    </source>
</evidence>
<evidence type="ECO:0000313" key="3">
    <source>
        <dbReference type="Proteomes" id="UP000178449"/>
    </source>
</evidence>
<gene>
    <name evidence="2" type="ORF">A2527_03135</name>
</gene>
<dbReference type="InterPro" id="IPR018488">
    <property type="entry name" value="cNMP-bd_CS"/>
</dbReference>
<reference evidence="2 3" key="1">
    <citation type="journal article" date="2016" name="Nat. Commun.">
        <title>Thousands of microbial genomes shed light on interconnected biogeochemical processes in an aquifer system.</title>
        <authorList>
            <person name="Anantharaman K."/>
            <person name="Brown C.T."/>
            <person name="Hug L.A."/>
            <person name="Sharon I."/>
            <person name="Castelle C.J."/>
            <person name="Probst A.J."/>
            <person name="Thomas B.C."/>
            <person name="Singh A."/>
            <person name="Wilkins M.J."/>
            <person name="Karaoz U."/>
            <person name="Brodie E.L."/>
            <person name="Williams K.H."/>
            <person name="Hubbard S.S."/>
            <person name="Banfield J.F."/>
        </authorList>
    </citation>
    <scope>NUCLEOTIDE SEQUENCE [LARGE SCALE GENOMIC DNA]</scope>
</reference>
<dbReference type="InterPro" id="IPR018490">
    <property type="entry name" value="cNMP-bd_dom_sf"/>
</dbReference>
<dbReference type="SUPFAM" id="SSF51206">
    <property type="entry name" value="cAMP-binding domain-like"/>
    <property type="match status" value="1"/>
</dbReference>
<dbReference type="InterPro" id="IPR014710">
    <property type="entry name" value="RmlC-like_jellyroll"/>
</dbReference>
<organism evidence="2 3">
    <name type="scientific">Candidatus Lambdaproteobacteria bacterium RIFOXYD2_FULL_50_16</name>
    <dbReference type="NCBI Taxonomy" id="1817772"/>
    <lineage>
        <taxon>Bacteria</taxon>
        <taxon>Pseudomonadati</taxon>
        <taxon>Pseudomonadota</taxon>
        <taxon>Candidatus Lambdaproteobacteria</taxon>
    </lineage>
</organism>
<dbReference type="CDD" id="cd00038">
    <property type="entry name" value="CAP_ED"/>
    <property type="match status" value="1"/>
</dbReference>
<sequence>MSWKNNQFYPIASVGEHGTQVAEGLLKSYPLTRSCLSVLGKKLTESVEVGFLSAQTDVIIEGEKGRDLFLLADGQVDVLVGGQKVVSMKSPALLGDKGIINSDSTRAATIKAGSGRPCLFVKIPMDRFLRDFTTKVKSDQEFAQEVSIYAAMFQTIQDRLFSYMTHQKTLWEEANGTLTLLNIKLVGKSLEKGKTKNWDAKTWEQAKLSVKKLVGFDWPATFTTNEENLYKLMAKFLGTKMLPLKQKLSPEDYEKARARLWETWMSELAKGVVKYLPKEALPIDIGEVELFNPKLYKVKILLLLRAFEKKFPAISDKHKAEDHFGSAEKINLLDLFSYLESFANSFNIPRPNYLQGMVAQKTAQIAAKSENDFNASIVRMQTFLDKVKLMAVDLGSGEVAPVKDDFAALPKLVELIFKSYDAFLLKQETNMGKRIGTIAWYQHELPTIEDLIKCTGSKSIRQNIELAYKQLAKICGLNVPGYPSNRLFYLYNAEPGDVLSAEQLAMNHWIILSPGLTLENVQGVVTQIKPGTILGGHSWMDYAGDPKRAMTVKVRAKKAEEPKWQAGLVCFPKQEQPWSQGKLDPQRMPLYGRLAQWLSDRMLGFISELGAVRDTHFDLYTKSEEVRDFETRVQAFENQRLPLNKEQWQAIVHYLVDAIGMKPSASEPQPSETIAKATYNHLLRTIKTESPELSLDEVGNRAYTAFRLHLTEMVALAKAHDPNQNRPINKTDYFKGLEDDARRIFLRIKQSVEAGYFNLATTESPAINLIQIAEDLTNFPEAFAIFVNEWIKALEQAQVKLMLETKRYQEQAALASTTRNQYNLQELQAKLVAEGVTKLRKLLLPLY</sequence>
<proteinExistence type="predicted"/>
<feature type="domain" description="Cyclic nucleotide-binding" evidence="1">
    <location>
        <begin position="42"/>
        <end position="130"/>
    </location>
</feature>
<dbReference type="EMBL" id="MFNE01000010">
    <property type="protein sequence ID" value="OGG96567.1"/>
    <property type="molecule type" value="Genomic_DNA"/>
</dbReference>
<dbReference type="Gene3D" id="2.60.120.10">
    <property type="entry name" value="Jelly Rolls"/>
    <property type="match status" value="1"/>
</dbReference>
<dbReference type="PROSITE" id="PS50042">
    <property type="entry name" value="CNMP_BINDING_3"/>
    <property type="match status" value="1"/>
</dbReference>
<comment type="caution">
    <text evidence="2">The sequence shown here is derived from an EMBL/GenBank/DDBJ whole genome shotgun (WGS) entry which is preliminary data.</text>
</comment>
<protein>
    <recommendedName>
        <fullName evidence="1">Cyclic nucleotide-binding domain-containing protein</fullName>
    </recommendedName>
</protein>